<name>A0ABY8AQJ9_9GAMM</name>
<feature type="chain" id="PRO_5047234543" description="Neurogenic locus notch like protein" evidence="1">
    <location>
        <begin position="21"/>
        <end position="115"/>
    </location>
</feature>
<evidence type="ECO:0000313" key="2">
    <source>
        <dbReference type="EMBL" id="WED41800.1"/>
    </source>
</evidence>
<evidence type="ECO:0000256" key="1">
    <source>
        <dbReference type="SAM" id="SignalP"/>
    </source>
</evidence>
<organism evidence="2 3">
    <name type="scientific">Legionella cardiaca</name>
    <dbReference type="NCBI Taxonomy" id="1071983"/>
    <lineage>
        <taxon>Bacteria</taxon>
        <taxon>Pseudomonadati</taxon>
        <taxon>Pseudomonadota</taxon>
        <taxon>Gammaproteobacteria</taxon>
        <taxon>Legionellales</taxon>
        <taxon>Legionellaceae</taxon>
        <taxon>Legionella</taxon>
    </lineage>
</organism>
<gene>
    <name evidence="2" type="ORF">PXX05_07595</name>
</gene>
<protein>
    <recommendedName>
        <fullName evidence="4">Neurogenic locus notch like protein</fullName>
    </recommendedName>
</protein>
<sequence>MIRIIVAAMFACCFNFSVFAASCPNALPTNDANFCPSFKTAAICYCTASGLPSGVCQDMNVLYTRLIAYFGSIQKACEYQHYTSTQDCIDNWNCYLYGGVDSRGRLCSSTKRACQ</sequence>
<evidence type="ECO:0008006" key="4">
    <source>
        <dbReference type="Google" id="ProtNLM"/>
    </source>
</evidence>
<reference evidence="2 3" key="1">
    <citation type="submission" date="2023-02" db="EMBL/GenBank/DDBJ databases">
        <title>Genome Sequence of L. cardiaca H63T.</title>
        <authorList>
            <person name="Lopez A.E."/>
            <person name="Cianciotto N.P."/>
        </authorList>
    </citation>
    <scope>NUCLEOTIDE SEQUENCE [LARGE SCALE GENOMIC DNA]</scope>
    <source>
        <strain evidence="2 3">H63</strain>
    </source>
</reference>
<keyword evidence="3" id="KW-1185">Reference proteome</keyword>
<feature type="signal peptide" evidence="1">
    <location>
        <begin position="1"/>
        <end position="20"/>
    </location>
</feature>
<dbReference type="Proteomes" id="UP001222087">
    <property type="component" value="Chromosome"/>
</dbReference>
<dbReference type="RefSeq" id="WP_275087626.1">
    <property type="nucleotide sequence ID" value="NZ_CP119078.1"/>
</dbReference>
<evidence type="ECO:0000313" key="3">
    <source>
        <dbReference type="Proteomes" id="UP001222087"/>
    </source>
</evidence>
<accession>A0ABY8AQJ9</accession>
<dbReference type="EMBL" id="CP119078">
    <property type="protein sequence ID" value="WED41800.1"/>
    <property type="molecule type" value="Genomic_DNA"/>
</dbReference>
<dbReference type="PROSITE" id="PS51257">
    <property type="entry name" value="PROKAR_LIPOPROTEIN"/>
    <property type="match status" value="1"/>
</dbReference>
<keyword evidence="1" id="KW-0732">Signal</keyword>
<proteinExistence type="predicted"/>